<protein>
    <submittedName>
        <fullName evidence="2">Uncharacterized protein</fullName>
    </submittedName>
</protein>
<sequence>MGSEDQHFGEQESSEDDESENPPGYYNDSDSCEEVEAEYHGHLAFPSFSPSQLEQDATLDTGFQGDSYGGVLEPPLGEDFPPQHEFSVGTVSFVDEPNSENENLSETEERCTAEEWAAWESGANDSGDTGGADFYDEGSYYGEEDAYYSDGDYD</sequence>
<organism evidence="2 3">
    <name type="scientific">Cymbomonas tetramitiformis</name>
    <dbReference type="NCBI Taxonomy" id="36881"/>
    <lineage>
        <taxon>Eukaryota</taxon>
        <taxon>Viridiplantae</taxon>
        <taxon>Chlorophyta</taxon>
        <taxon>Pyramimonadophyceae</taxon>
        <taxon>Pyramimonadales</taxon>
        <taxon>Pyramimonadaceae</taxon>
        <taxon>Cymbomonas</taxon>
    </lineage>
</organism>
<name>A0AAE0KRV4_9CHLO</name>
<dbReference type="EMBL" id="LGRX02019531">
    <property type="protein sequence ID" value="KAK3258438.1"/>
    <property type="molecule type" value="Genomic_DNA"/>
</dbReference>
<dbReference type="Proteomes" id="UP001190700">
    <property type="component" value="Unassembled WGS sequence"/>
</dbReference>
<feature type="compositionally biased region" description="Acidic residues" evidence="1">
    <location>
        <begin position="142"/>
        <end position="154"/>
    </location>
</feature>
<proteinExistence type="predicted"/>
<feature type="compositionally biased region" description="Basic and acidic residues" evidence="1">
    <location>
        <begin position="1"/>
        <end position="10"/>
    </location>
</feature>
<dbReference type="AlphaFoldDB" id="A0AAE0KRV4"/>
<gene>
    <name evidence="2" type="ORF">CYMTET_32524</name>
</gene>
<feature type="region of interest" description="Disordered" evidence="1">
    <location>
        <begin position="46"/>
        <end position="82"/>
    </location>
</feature>
<feature type="region of interest" description="Disordered" evidence="1">
    <location>
        <begin position="1"/>
        <end position="33"/>
    </location>
</feature>
<feature type="region of interest" description="Disordered" evidence="1">
    <location>
        <begin position="119"/>
        <end position="154"/>
    </location>
</feature>
<evidence type="ECO:0000313" key="2">
    <source>
        <dbReference type="EMBL" id="KAK3258438.1"/>
    </source>
</evidence>
<evidence type="ECO:0000256" key="1">
    <source>
        <dbReference type="SAM" id="MobiDB-lite"/>
    </source>
</evidence>
<reference evidence="2 3" key="1">
    <citation type="journal article" date="2015" name="Genome Biol. Evol.">
        <title>Comparative Genomics of a Bacterivorous Green Alga Reveals Evolutionary Causalities and Consequences of Phago-Mixotrophic Mode of Nutrition.</title>
        <authorList>
            <person name="Burns J.A."/>
            <person name="Paasch A."/>
            <person name="Narechania A."/>
            <person name="Kim E."/>
        </authorList>
    </citation>
    <scope>NUCLEOTIDE SEQUENCE [LARGE SCALE GENOMIC DNA]</scope>
    <source>
        <strain evidence="2 3">PLY_AMNH</strain>
    </source>
</reference>
<keyword evidence="3" id="KW-1185">Reference proteome</keyword>
<comment type="caution">
    <text evidence="2">The sequence shown here is derived from an EMBL/GenBank/DDBJ whole genome shotgun (WGS) entry which is preliminary data.</text>
</comment>
<accession>A0AAE0KRV4</accession>
<evidence type="ECO:0000313" key="3">
    <source>
        <dbReference type="Proteomes" id="UP001190700"/>
    </source>
</evidence>